<dbReference type="AlphaFoldDB" id="A0A0E9QRS5"/>
<sequence>MPSPTAQVQKLPGWRTTFGSQEPNLNARSLFLKSNSIPS</sequence>
<protein>
    <submittedName>
        <fullName evidence="2">Uncharacterized protein</fullName>
    </submittedName>
</protein>
<reference evidence="2" key="2">
    <citation type="journal article" date="2015" name="Fish Shellfish Immunol.">
        <title>Early steps in the European eel (Anguilla anguilla)-Vibrio vulnificus interaction in the gills: Role of the RtxA13 toxin.</title>
        <authorList>
            <person name="Callol A."/>
            <person name="Pajuelo D."/>
            <person name="Ebbesson L."/>
            <person name="Teles M."/>
            <person name="MacKenzie S."/>
            <person name="Amaro C."/>
        </authorList>
    </citation>
    <scope>NUCLEOTIDE SEQUENCE</scope>
</reference>
<feature type="region of interest" description="Disordered" evidence="1">
    <location>
        <begin position="1"/>
        <end position="20"/>
    </location>
</feature>
<dbReference type="EMBL" id="GBXM01100699">
    <property type="protein sequence ID" value="JAH07878.1"/>
    <property type="molecule type" value="Transcribed_RNA"/>
</dbReference>
<dbReference type="EMBL" id="GBXM01088911">
    <property type="protein sequence ID" value="JAH19666.1"/>
    <property type="molecule type" value="Transcribed_RNA"/>
</dbReference>
<evidence type="ECO:0000256" key="1">
    <source>
        <dbReference type="SAM" id="MobiDB-lite"/>
    </source>
</evidence>
<proteinExistence type="predicted"/>
<accession>A0A0E9QRS5</accession>
<organism evidence="2">
    <name type="scientific">Anguilla anguilla</name>
    <name type="common">European freshwater eel</name>
    <name type="synonym">Muraena anguilla</name>
    <dbReference type="NCBI Taxonomy" id="7936"/>
    <lineage>
        <taxon>Eukaryota</taxon>
        <taxon>Metazoa</taxon>
        <taxon>Chordata</taxon>
        <taxon>Craniata</taxon>
        <taxon>Vertebrata</taxon>
        <taxon>Euteleostomi</taxon>
        <taxon>Actinopterygii</taxon>
        <taxon>Neopterygii</taxon>
        <taxon>Teleostei</taxon>
        <taxon>Anguilliformes</taxon>
        <taxon>Anguillidae</taxon>
        <taxon>Anguilla</taxon>
    </lineage>
</organism>
<evidence type="ECO:0000313" key="2">
    <source>
        <dbReference type="EMBL" id="JAH19666.1"/>
    </source>
</evidence>
<reference evidence="2" key="1">
    <citation type="submission" date="2014-11" db="EMBL/GenBank/DDBJ databases">
        <authorList>
            <person name="Amaro Gonzalez C."/>
        </authorList>
    </citation>
    <scope>NUCLEOTIDE SEQUENCE</scope>
</reference>
<name>A0A0E9QRS5_ANGAN</name>